<dbReference type="PANTHER" id="PTHR46539:SF25">
    <property type="entry name" value="(WILD MALAYSIAN BANANA) HYPOTHETICAL PROTEIN"/>
    <property type="match status" value="1"/>
</dbReference>
<keyword evidence="6 9" id="KW-1133">Transmembrane helix</keyword>
<dbReference type="GO" id="GO:0016567">
    <property type="term" value="P:protein ubiquitination"/>
    <property type="evidence" value="ECO:0007669"/>
    <property type="project" value="UniProtKB-UniPathway"/>
</dbReference>
<keyword evidence="5" id="KW-0862">Zinc</keyword>
<comment type="subcellular location">
    <subcellularLocation>
        <location evidence="1">Membrane</location>
    </subcellularLocation>
</comment>
<name>A0A5J9UXK7_9POAL</name>
<sequence>MAGLTHRVVFIVTGLAVMVFLHVVAIICAISRARPSRRVAEHAEEEGRGAGLSPEEVGELPCTEFKEGAAAAGGECAVCLEAFRAGDRCTVVPRCGHVFHAECVGSWLRKSRRCPVCRADVVEQRNKDAAGAVSAADASGEVVTDVLQRV</sequence>
<comment type="caution">
    <text evidence="11">The sequence shown here is derived from an EMBL/GenBank/DDBJ whole genome shotgun (WGS) entry which is preliminary data.</text>
</comment>
<evidence type="ECO:0000256" key="1">
    <source>
        <dbReference type="ARBA" id="ARBA00004370"/>
    </source>
</evidence>
<protein>
    <recommendedName>
        <fullName evidence="10">RING-type domain-containing protein</fullName>
    </recommendedName>
</protein>
<dbReference type="EMBL" id="RWGY01000011">
    <property type="protein sequence ID" value="TVU28355.1"/>
    <property type="molecule type" value="Genomic_DNA"/>
</dbReference>
<dbReference type="SUPFAM" id="SSF57850">
    <property type="entry name" value="RING/U-box"/>
    <property type="match status" value="1"/>
</dbReference>
<dbReference type="AlphaFoldDB" id="A0A5J9UXK7"/>
<dbReference type="GO" id="GO:0016020">
    <property type="term" value="C:membrane"/>
    <property type="evidence" value="ECO:0007669"/>
    <property type="project" value="UniProtKB-SubCell"/>
</dbReference>
<feature type="transmembrane region" description="Helical" evidence="9">
    <location>
        <begin position="6"/>
        <end position="30"/>
    </location>
</feature>
<keyword evidence="3" id="KW-0479">Metal-binding</keyword>
<evidence type="ECO:0000256" key="3">
    <source>
        <dbReference type="ARBA" id="ARBA00022723"/>
    </source>
</evidence>
<proteinExistence type="predicted"/>
<dbReference type="Gramene" id="TVU28355">
    <property type="protein sequence ID" value="TVU28355"/>
    <property type="gene ID" value="EJB05_19871"/>
</dbReference>
<keyword evidence="12" id="KW-1185">Reference proteome</keyword>
<gene>
    <name evidence="11" type="ORF">EJB05_19871</name>
</gene>
<evidence type="ECO:0000256" key="4">
    <source>
        <dbReference type="ARBA" id="ARBA00022771"/>
    </source>
</evidence>
<evidence type="ECO:0000313" key="11">
    <source>
        <dbReference type="EMBL" id="TVU28355.1"/>
    </source>
</evidence>
<dbReference type="InterPro" id="IPR001841">
    <property type="entry name" value="Znf_RING"/>
</dbReference>
<evidence type="ECO:0000256" key="6">
    <source>
        <dbReference type="ARBA" id="ARBA00022989"/>
    </source>
</evidence>
<dbReference type="Gene3D" id="3.30.40.10">
    <property type="entry name" value="Zinc/RING finger domain, C3HC4 (zinc finger)"/>
    <property type="match status" value="1"/>
</dbReference>
<accession>A0A5J9UXK7</accession>
<feature type="non-terminal residue" evidence="11">
    <location>
        <position position="1"/>
    </location>
</feature>
<evidence type="ECO:0000256" key="8">
    <source>
        <dbReference type="PROSITE-ProRule" id="PRU00175"/>
    </source>
</evidence>
<dbReference type="Pfam" id="PF13639">
    <property type="entry name" value="zf-RING_2"/>
    <property type="match status" value="1"/>
</dbReference>
<dbReference type="Proteomes" id="UP000324897">
    <property type="component" value="Chromosome 1"/>
</dbReference>
<dbReference type="UniPathway" id="UPA00143"/>
<evidence type="ECO:0000259" key="10">
    <source>
        <dbReference type="PROSITE" id="PS50089"/>
    </source>
</evidence>
<evidence type="ECO:0000256" key="7">
    <source>
        <dbReference type="ARBA" id="ARBA00023136"/>
    </source>
</evidence>
<feature type="domain" description="RING-type" evidence="10">
    <location>
        <begin position="76"/>
        <end position="118"/>
    </location>
</feature>
<evidence type="ECO:0000256" key="5">
    <source>
        <dbReference type="ARBA" id="ARBA00022833"/>
    </source>
</evidence>
<dbReference type="PANTHER" id="PTHR46539">
    <property type="entry name" value="E3 UBIQUITIN-PROTEIN LIGASE ATL42"/>
    <property type="match status" value="1"/>
</dbReference>
<keyword evidence="7 9" id="KW-0472">Membrane</keyword>
<reference evidence="11 12" key="1">
    <citation type="journal article" date="2019" name="Sci. Rep.">
        <title>A high-quality genome of Eragrostis curvula grass provides insights into Poaceae evolution and supports new strategies to enhance forage quality.</title>
        <authorList>
            <person name="Carballo J."/>
            <person name="Santos B.A.C.M."/>
            <person name="Zappacosta D."/>
            <person name="Garbus I."/>
            <person name="Selva J.P."/>
            <person name="Gallo C.A."/>
            <person name="Diaz A."/>
            <person name="Albertini E."/>
            <person name="Caccamo M."/>
            <person name="Echenique V."/>
        </authorList>
    </citation>
    <scope>NUCLEOTIDE SEQUENCE [LARGE SCALE GENOMIC DNA]</scope>
    <source>
        <strain evidence="12">cv. Victoria</strain>
        <tissue evidence="11">Leaf</tissue>
    </source>
</reference>
<dbReference type="GO" id="GO:0008270">
    <property type="term" value="F:zinc ion binding"/>
    <property type="evidence" value="ECO:0007669"/>
    <property type="project" value="UniProtKB-KW"/>
</dbReference>
<keyword evidence="2 9" id="KW-0812">Transmembrane</keyword>
<evidence type="ECO:0000256" key="9">
    <source>
        <dbReference type="SAM" id="Phobius"/>
    </source>
</evidence>
<dbReference type="OrthoDB" id="8062037at2759"/>
<dbReference type="InterPro" id="IPR013083">
    <property type="entry name" value="Znf_RING/FYVE/PHD"/>
</dbReference>
<dbReference type="SMART" id="SM00184">
    <property type="entry name" value="RING"/>
    <property type="match status" value="1"/>
</dbReference>
<evidence type="ECO:0000256" key="2">
    <source>
        <dbReference type="ARBA" id="ARBA00022692"/>
    </source>
</evidence>
<dbReference type="PROSITE" id="PS50089">
    <property type="entry name" value="ZF_RING_2"/>
    <property type="match status" value="1"/>
</dbReference>
<evidence type="ECO:0000313" key="12">
    <source>
        <dbReference type="Proteomes" id="UP000324897"/>
    </source>
</evidence>
<organism evidence="11 12">
    <name type="scientific">Eragrostis curvula</name>
    <name type="common">weeping love grass</name>
    <dbReference type="NCBI Taxonomy" id="38414"/>
    <lineage>
        <taxon>Eukaryota</taxon>
        <taxon>Viridiplantae</taxon>
        <taxon>Streptophyta</taxon>
        <taxon>Embryophyta</taxon>
        <taxon>Tracheophyta</taxon>
        <taxon>Spermatophyta</taxon>
        <taxon>Magnoliopsida</taxon>
        <taxon>Liliopsida</taxon>
        <taxon>Poales</taxon>
        <taxon>Poaceae</taxon>
        <taxon>PACMAD clade</taxon>
        <taxon>Chloridoideae</taxon>
        <taxon>Eragrostideae</taxon>
        <taxon>Eragrostidinae</taxon>
        <taxon>Eragrostis</taxon>
    </lineage>
</organism>
<keyword evidence="4 8" id="KW-0863">Zinc-finger</keyword>